<dbReference type="Pfam" id="PF07811">
    <property type="entry name" value="TadE"/>
    <property type="match status" value="1"/>
</dbReference>
<feature type="transmembrane region" description="Helical" evidence="2">
    <location>
        <begin position="21"/>
        <end position="39"/>
    </location>
</feature>
<proteinExistence type="predicted"/>
<sequence>MFRRRRRRVTDECGQATAETAAVLPALVLLTGMLLWGLMATVSHLQCVDAARAGARSAARGDPPAEVVALAARAAPRGARVRVEREDELVRVRVTARAAGPGPLAVELSAEAVARAEQPRPLVAVAAGGRRAGDGGAREDDGRGSRVSAAA</sequence>
<evidence type="ECO:0000313" key="5">
    <source>
        <dbReference type="Proteomes" id="UP000766698"/>
    </source>
</evidence>
<keyword evidence="2" id="KW-1133">Transmembrane helix</keyword>
<dbReference type="InterPro" id="IPR049790">
    <property type="entry name" value="Rv3655c/TadE"/>
</dbReference>
<evidence type="ECO:0000256" key="2">
    <source>
        <dbReference type="SAM" id="Phobius"/>
    </source>
</evidence>
<keyword evidence="2" id="KW-0812">Transmembrane</keyword>
<keyword evidence="2" id="KW-0472">Membrane</keyword>
<comment type="caution">
    <text evidence="4">The sequence shown here is derived from an EMBL/GenBank/DDBJ whole genome shotgun (WGS) entry which is preliminary data.</text>
</comment>
<dbReference type="NCBIfam" id="NF041390">
    <property type="entry name" value="TadE_Rv3655c"/>
    <property type="match status" value="1"/>
</dbReference>
<feature type="region of interest" description="Disordered" evidence="1">
    <location>
        <begin position="125"/>
        <end position="151"/>
    </location>
</feature>
<dbReference type="Proteomes" id="UP000766698">
    <property type="component" value="Unassembled WGS sequence"/>
</dbReference>
<feature type="domain" description="TadE-like" evidence="3">
    <location>
        <begin position="14"/>
        <end position="56"/>
    </location>
</feature>
<name>A0ABR6EDJ8_9ACTN</name>
<dbReference type="InterPro" id="IPR012495">
    <property type="entry name" value="TadE-like_dom"/>
</dbReference>
<reference evidence="5" key="1">
    <citation type="journal article" date="2020" name="Syst. Appl. Microbiol.">
        <title>Streptomyces alkaliterrae sp. nov., isolated from an alkaline soil, and emended descriptions of Streptomyces alkaliphilus, Streptomyces calidiresistens and Streptomyces durbertensis.</title>
        <authorList>
            <person name="Swiecimska M."/>
            <person name="Golinska P."/>
            <person name="Nouioui I."/>
            <person name="Wypij M."/>
            <person name="Rai M."/>
            <person name="Sangal V."/>
            <person name="Goodfellow M."/>
        </authorList>
    </citation>
    <scope>NUCLEOTIDE SEQUENCE [LARGE SCALE GENOMIC DNA]</scope>
    <source>
        <strain evidence="5">DSM 104538</strain>
    </source>
</reference>
<evidence type="ECO:0000256" key="1">
    <source>
        <dbReference type="SAM" id="MobiDB-lite"/>
    </source>
</evidence>
<gene>
    <name evidence="4" type="ORF">GL263_05545</name>
</gene>
<protein>
    <submittedName>
        <fullName evidence="4">Pilus assembly protein</fullName>
    </submittedName>
</protein>
<feature type="compositionally biased region" description="Basic and acidic residues" evidence="1">
    <location>
        <begin position="131"/>
        <end position="144"/>
    </location>
</feature>
<keyword evidence="5" id="KW-1185">Reference proteome</keyword>
<evidence type="ECO:0000313" key="4">
    <source>
        <dbReference type="EMBL" id="MBB1243030.1"/>
    </source>
</evidence>
<accession>A0ABR6EDJ8</accession>
<dbReference type="EMBL" id="WMLF01000048">
    <property type="protein sequence ID" value="MBB1243030.1"/>
    <property type="molecule type" value="Genomic_DNA"/>
</dbReference>
<organism evidence="4 5">
    <name type="scientific">Streptomyces durbertensis</name>
    <dbReference type="NCBI Taxonomy" id="2448886"/>
    <lineage>
        <taxon>Bacteria</taxon>
        <taxon>Bacillati</taxon>
        <taxon>Actinomycetota</taxon>
        <taxon>Actinomycetes</taxon>
        <taxon>Kitasatosporales</taxon>
        <taxon>Streptomycetaceae</taxon>
        <taxon>Streptomyces</taxon>
    </lineage>
</organism>
<evidence type="ECO:0000259" key="3">
    <source>
        <dbReference type="Pfam" id="PF07811"/>
    </source>
</evidence>